<organism evidence="3 4">
    <name type="scientific">Haloprofundus marisrubri</name>
    <dbReference type="NCBI Taxonomy" id="1514971"/>
    <lineage>
        <taxon>Archaea</taxon>
        <taxon>Methanobacteriati</taxon>
        <taxon>Methanobacteriota</taxon>
        <taxon>Stenosarchaea group</taxon>
        <taxon>Halobacteria</taxon>
        <taxon>Halobacteriales</taxon>
        <taxon>Haloferacaceae</taxon>
        <taxon>Haloprofundus</taxon>
    </lineage>
</organism>
<dbReference type="AlphaFoldDB" id="A0A0W1RBU1"/>
<feature type="domain" description="DUF7344" evidence="2">
    <location>
        <begin position="41"/>
        <end position="120"/>
    </location>
</feature>
<dbReference type="InterPro" id="IPR036388">
    <property type="entry name" value="WH-like_DNA-bd_sf"/>
</dbReference>
<evidence type="ECO:0000313" key="4">
    <source>
        <dbReference type="Proteomes" id="UP000054387"/>
    </source>
</evidence>
<dbReference type="Pfam" id="PF24035">
    <property type="entry name" value="DUF7344"/>
    <property type="match status" value="1"/>
</dbReference>
<gene>
    <name evidence="3" type="ORF">AUR64_06675</name>
</gene>
<proteinExistence type="predicted"/>
<dbReference type="Gene3D" id="1.10.10.10">
    <property type="entry name" value="Winged helix-like DNA-binding domain superfamily/Winged helix DNA-binding domain"/>
    <property type="match status" value="1"/>
</dbReference>
<dbReference type="Proteomes" id="UP000054387">
    <property type="component" value="Unassembled WGS sequence"/>
</dbReference>
<protein>
    <recommendedName>
        <fullName evidence="2">DUF7344 domain-containing protein</fullName>
    </recommendedName>
</protein>
<dbReference type="OrthoDB" id="308429at2157"/>
<sequence>MDDDSFDSQTTGGNGETDEPEAFPDAVRVEDTEAFPLDAVFQVLNDPRRRYVLYHIESCRYPATLSEVAEQVAAWEYKRDPERIPNEAVEQVRADLHHSHLPKLSDAGIVEYDADANVVTMAECTRPLDEFVEFTRQYEQYQK</sequence>
<comment type="caution">
    <text evidence="3">The sequence shown here is derived from an EMBL/GenBank/DDBJ whole genome shotgun (WGS) entry which is preliminary data.</text>
</comment>
<feature type="region of interest" description="Disordered" evidence="1">
    <location>
        <begin position="1"/>
        <end position="28"/>
    </location>
</feature>
<keyword evidence="4" id="KW-1185">Reference proteome</keyword>
<dbReference type="EMBL" id="LOPU01000016">
    <property type="protein sequence ID" value="KTG10865.1"/>
    <property type="molecule type" value="Genomic_DNA"/>
</dbReference>
<dbReference type="InterPro" id="IPR055768">
    <property type="entry name" value="DUF7344"/>
</dbReference>
<evidence type="ECO:0000256" key="1">
    <source>
        <dbReference type="SAM" id="MobiDB-lite"/>
    </source>
</evidence>
<accession>A0A0W1RBU1</accession>
<dbReference type="RefSeq" id="WP_058580663.1">
    <property type="nucleotide sequence ID" value="NZ_LOPU01000016.1"/>
</dbReference>
<reference evidence="3 4" key="1">
    <citation type="submission" date="2015-12" db="EMBL/GenBank/DDBJ databases">
        <title>Haloprofundus marisrubri gen. nov., sp. nov., an extremely halophilic archaeon isolated from the Discovery deep brine-seawater interface in the Red Sea.</title>
        <authorList>
            <person name="Zhang G."/>
            <person name="Stingl U."/>
            <person name="Rashid M."/>
        </authorList>
    </citation>
    <scope>NUCLEOTIDE SEQUENCE [LARGE SCALE GENOMIC DNA]</scope>
    <source>
        <strain evidence="3 4">SB9</strain>
    </source>
</reference>
<name>A0A0W1RBU1_9EURY</name>
<evidence type="ECO:0000313" key="3">
    <source>
        <dbReference type="EMBL" id="KTG10865.1"/>
    </source>
</evidence>
<evidence type="ECO:0000259" key="2">
    <source>
        <dbReference type="Pfam" id="PF24035"/>
    </source>
</evidence>